<dbReference type="SMART" id="SM00248">
    <property type="entry name" value="ANK"/>
    <property type="match status" value="2"/>
</dbReference>
<proteinExistence type="predicted"/>
<comment type="caution">
    <text evidence="2">The sequence shown here is derived from an EMBL/GenBank/DDBJ whole genome shotgun (WGS) entry which is preliminary data.</text>
</comment>
<dbReference type="InterPro" id="IPR036770">
    <property type="entry name" value="Ankyrin_rpt-contain_sf"/>
</dbReference>
<organism evidence="2 3">
    <name type="scientific">Polarella glacialis</name>
    <name type="common">Dinoflagellate</name>
    <dbReference type="NCBI Taxonomy" id="89957"/>
    <lineage>
        <taxon>Eukaryota</taxon>
        <taxon>Sar</taxon>
        <taxon>Alveolata</taxon>
        <taxon>Dinophyceae</taxon>
        <taxon>Suessiales</taxon>
        <taxon>Suessiaceae</taxon>
        <taxon>Polarella</taxon>
    </lineage>
</organism>
<dbReference type="EMBL" id="CAJNNW010009581">
    <property type="protein sequence ID" value="CAE8651081.1"/>
    <property type="molecule type" value="Genomic_DNA"/>
</dbReference>
<dbReference type="AlphaFoldDB" id="A0A813IIW3"/>
<dbReference type="Gene3D" id="1.25.40.20">
    <property type="entry name" value="Ankyrin repeat-containing domain"/>
    <property type="match status" value="1"/>
</dbReference>
<name>A0A813IIW3_POLGL</name>
<gene>
    <name evidence="2" type="ORF">PGLA2088_LOCUS8821</name>
</gene>
<dbReference type="InterPro" id="IPR002110">
    <property type="entry name" value="Ankyrin_rpt"/>
</dbReference>
<feature type="compositionally biased region" description="Basic residues" evidence="1">
    <location>
        <begin position="134"/>
        <end position="143"/>
    </location>
</feature>
<evidence type="ECO:0000313" key="2">
    <source>
        <dbReference type="EMBL" id="CAE8651081.1"/>
    </source>
</evidence>
<dbReference type="Proteomes" id="UP000626109">
    <property type="component" value="Unassembled WGS sequence"/>
</dbReference>
<protein>
    <submittedName>
        <fullName evidence="2">Uncharacterized protein</fullName>
    </submittedName>
</protein>
<feature type="compositionally biased region" description="Low complexity" evidence="1">
    <location>
        <begin position="216"/>
        <end position="227"/>
    </location>
</feature>
<feature type="region of interest" description="Disordered" evidence="1">
    <location>
        <begin position="400"/>
        <end position="493"/>
    </location>
</feature>
<dbReference type="SUPFAM" id="SSF48403">
    <property type="entry name" value="Ankyrin repeat"/>
    <property type="match status" value="1"/>
</dbReference>
<feature type="region of interest" description="Disordered" evidence="1">
    <location>
        <begin position="212"/>
        <end position="269"/>
    </location>
</feature>
<reference evidence="2" key="1">
    <citation type="submission" date="2021-02" db="EMBL/GenBank/DDBJ databases">
        <authorList>
            <person name="Dougan E. K."/>
            <person name="Rhodes N."/>
            <person name="Thang M."/>
            <person name="Chan C."/>
        </authorList>
    </citation>
    <scope>NUCLEOTIDE SEQUENCE</scope>
</reference>
<feature type="region of interest" description="Disordered" evidence="1">
    <location>
        <begin position="179"/>
        <end position="199"/>
    </location>
</feature>
<sequence length="493" mass="54696">MGLKSKHQAKEVTWAHHRQYHAAVNGLVSQLEQMHLQVRCVSRAGFEESLVVPLQSLCSPRAKRRRVPAADVAELELDGPAGGRLYEEDELHSLLNVGDTIRSCPSEGFESPAAPEFPAPPTRTTRHLAGQRVGHRPAWHRPGRSQEHASENYVQQAAEEFDEDGQDLAMKMAIVSLREEASEDGSATPPPPGSCGVEREGTFSSIIERGEREFLGSESAGGATSSTRRSIQAWQMPEREDVYGSRAPPPLPAEDPRAHRRGAPLSDAYRLNDDDLAAMSAARSRSPRRSVSANNASWKEEDSKWPALLKAVYNGDMRRAQELLRRGADVNCVGSGQRTPIYYAIRFETVDIARMLLRHPDIDLTLEMKAGKGWCTPLEAVKQTGAGTAIYKVFQEEGMLTPDGEPVRRPRNRHWHKPPEPLEPPPEPRHWGAKRELLAEQRRQQGDERELPAEARRSDDQIPGRAGSHGPAGDRFHGFSAFQSARRGSYGRG</sequence>
<accession>A0A813IIW3</accession>
<feature type="compositionally biased region" description="Basic and acidic residues" evidence="1">
    <location>
        <begin position="426"/>
        <end position="462"/>
    </location>
</feature>
<evidence type="ECO:0000313" key="3">
    <source>
        <dbReference type="Proteomes" id="UP000626109"/>
    </source>
</evidence>
<evidence type="ECO:0000256" key="1">
    <source>
        <dbReference type="SAM" id="MobiDB-lite"/>
    </source>
</evidence>
<dbReference type="Pfam" id="PF12796">
    <property type="entry name" value="Ank_2"/>
    <property type="match status" value="1"/>
</dbReference>
<feature type="region of interest" description="Disordered" evidence="1">
    <location>
        <begin position="134"/>
        <end position="153"/>
    </location>
</feature>